<sequence length="97" mass="11212">MTNSSKVDTRRNKNFIINNSTALKEYALGNKKNLGTGIIVINLLLIENDILQEKHLDYQPLPSNGDRRSSLKQPIAYIPLTNFWFKIIRLKIKKNMI</sequence>
<gene>
    <name evidence="1" type="ORF">H1P_4310005</name>
</gene>
<name>A0A563VXY0_9CYAN</name>
<dbReference type="OrthoDB" id="9883428at2"/>
<keyword evidence="2" id="KW-1185">Reference proteome</keyword>
<proteinExistence type="predicted"/>
<dbReference type="EMBL" id="CAACVJ010000370">
    <property type="protein sequence ID" value="VEP16302.1"/>
    <property type="molecule type" value="Genomic_DNA"/>
</dbReference>
<evidence type="ECO:0000313" key="2">
    <source>
        <dbReference type="Proteomes" id="UP000320055"/>
    </source>
</evidence>
<protein>
    <submittedName>
        <fullName evidence="1">Uncharacterized protein</fullName>
    </submittedName>
</protein>
<evidence type="ECO:0000313" key="1">
    <source>
        <dbReference type="EMBL" id="VEP16302.1"/>
    </source>
</evidence>
<dbReference type="Proteomes" id="UP000320055">
    <property type="component" value="Unassembled WGS sequence"/>
</dbReference>
<accession>A0A563VXY0</accession>
<organism evidence="1 2">
    <name type="scientific">Hyella patelloides LEGE 07179</name>
    <dbReference type="NCBI Taxonomy" id="945734"/>
    <lineage>
        <taxon>Bacteria</taxon>
        <taxon>Bacillati</taxon>
        <taxon>Cyanobacteriota</taxon>
        <taxon>Cyanophyceae</taxon>
        <taxon>Pleurocapsales</taxon>
        <taxon>Hyellaceae</taxon>
        <taxon>Hyella</taxon>
    </lineage>
</organism>
<dbReference type="RefSeq" id="WP_144875139.1">
    <property type="nucleotide sequence ID" value="NZ_LR214166.1"/>
</dbReference>
<dbReference type="AlphaFoldDB" id="A0A563VXY0"/>
<reference evidence="1 2" key="1">
    <citation type="submission" date="2019-01" db="EMBL/GenBank/DDBJ databases">
        <authorList>
            <person name="Brito A."/>
        </authorList>
    </citation>
    <scope>NUCLEOTIDE SEQUENCE [LARGE SCALE GENOMIC DNA]</scope>
    <source>
        <strain evidence="1">1</strain>
    </source>
</reference>